<dbReference type="Proteomes" id="UP001190700">
    <property type="component" value="Unassembled WGS sequence"/>
</dbReference>
<organism evidence="3 4">
    <name type="scientific">Cymbomonas tetramitiformis</name>
    <dbReference type="NCBI Taxonomy" id="36881"/>
    <lineage>
        <taxon>Eukaryota</taxon>
        <taxon>Viridiplantae</taxon>
        <taxon>Chlorophyta</taxon>
        <taxon>Pyramimonadophyceae</taxon>
        <taxon>Pyramimonadales</taxon>
        <taxon>Pyramimonadaceae</taxon>
        <taxon>Cymbomonas</taxon>
    </lineage>
</organism>
<reference evidence="3 4" key="1">
    <citation type="journal article" date="2015" name="Genome Biol. Evol.">
        <title>Comparative Genomics of a Bacterivorous Green Alga Reveals Evolutionary Causalities and Consequences of Phago-Mixotrophic Mode of Nutrition.</title>
        <authorList>
            <person name="Burns J.A."/>
            <person name="Paasch A."/>
            <person name="Narechania A."/>
            <person name="Kim E."/>
        </authorList>
    </citation>
    <scope>NUCLEOTIDE SEQUENCE [LARGE SCALE GENOMIC DNA]</scope>
    <source>
        <strain evidence="3 4">PLY_AMNH</strain>
    </source>
</reference>
<accession>A0AAE0H1R7</accession>
<dbReference type="InterPro" id="IPR018490">
    <property type="entry name" value="cNMP-bd_dom_sf"/>
</dbReference>
<evidence type="ECO:0000256" key="1">
    <source>
        <dbReference type="SAM" id="MobiDB-lite"/>
    </source>
</evidence>
<dbReference type="SMART" id="SM00100">
    <property type="entry name" value="cNMP"/>
    <property type="match status" value="3"/>
</dbReference>
<dbReference type="PROSITE" id="PS50042">
    <property type="entry name" value="CNMP_BINDING_3"/>
    <property type="match status" value="3"/>
</dbReference>
<feature type="compositionally biased region" description="Polar residues" evidence="1">
    <location>
        <begin position="720"/>
        <end position="747"/>
    </location>
</feature>
<feature type="compositionally biased region" description="Low complexity" evidence="1">
    <location>
        <begin position="793"/>
        <end position="822"/>
    </location>
</feature>
<dbReference type="InterPro" id="IPR018488">
    <property type="entry name" value="cNMP-bd_CS"/>
</dbReference>
<proteinExistence type="predicted"/>
<feature type="non-terminal residue" evidence="3">
    <location>
        <position position="844"/>
    </location>
</feature>
<protein>
    <recommendedName>
        <fullName evidence="2">Cyclic nucleotide-binding domain-containing protein</fullName>
    </recommendedName>
</protein>
<dbReference type="InterPro" id="IPR014710">
    <property type="entry name" value="RmlC-like_jellyroll"/>
</dbReference>
<dbReference type="Pfam" id="PF00027">
    <property type="entry name" value="cNMP_binding"/>
    <property type="match status" value="3"/>
</dbReference>
<dbReference type="EMBL" id="LGRX02000517">
    <property type="protein sequence ID" value="KAK3288293.1"/>
    <property type="molecule type" value="Genomic_DNA"/>
</dbReference>
<gene>
    <name evidence="3" type="ORF">CYMTET_4227</name>
</gene>
<sequence>MLSAGITRSKTQALFEPVGERKPAKLLTRAVTEASSEKWEHSPKPSLLVVEEVLDKSAPPSPEARSKGFGRWKQLKNQSPLFSTKGPGFTGIVDELLKDKRHKQHVTAMMLNRTLQKPSTKRTVSDLRNLASLVVAFKFLSEAPPGIFFVLAKFLTFLKLPADKPVFHKGQDASNIYLVLSGECVQADFETGGARELLGKGKPFGMDARVPDSKRIASVRTRTDVDMAVVTGEDIKLAWKFCSSVPDDKNSMQRLLSKPRKTRTPDDLKILSAEMLRFKKLAGAEESLRQEICRMLEYVLLPAGQPVFLQGDEGDLYYVILSGRVSVSIAQKGGEKKVADLGPGDEFGELALLKSQARAASVTTTEIAEFAVLSKWGYEKTMKKHHNNQLKDRAIFLKSLQAFSNATATNLYRHSYYFQELAYVKNAAVLEQGKPNAVIYFIEEGECRVLKKVAGGSTSKPSLMQIKTKSMPKNVGRTVEICLLGPKDMFGENSLCHNEAQNFTVKANTAVKLWSIQAQHITYVLSSPIIDQIKMVAEEKERFYESRVTLAVEMFRKMDAREGIKMNDPLRKVETSKEDREYKTVITTPGRPALTFFHEEPMGDDLITAQQSHQFQYQSGSAHASRYKPIMSMNVPTSNRPHTALLPGSTSHCRANCQALNCVLCSASNNVGFQPLQENVEDDPGVKDEVSLRSLSGINVRAGKSGIGGSLIRPKPSASGIRSASPSLEAHTITSMPTPPSLSQSMPNLDRASPALSKTPEPTVNGTMSLPARFSIVKATPAAITKSVLAGGASRPHSSASRPPSRASAVSSSFDATSVSSFSDKKENMSTHFDVTYTEDGHGS</sequence>
<keyword evidence="4" id="KW-1185">Reference proteome</keyword>
<evidence type="ECO:0000313" key="4">
    <source>
        <dbReference type="Proteomes" id="UP001190700"/>
    </source>
</evidence>
<feature type="domain" description="Cyclic nucleotide-binding" evidence="2">
    <location>
        <begin position="396"/>
        <end position="525"/>
    </location>
</feature>
<feature type="region of interest" description="Disordered" evidence="1">
    <location>
        <begin position="790"/>
        <end position="844"/>
    </location>
</feature>
<feature type="domain" description="Cyclic nucleotide-binding" evidence="2">
    <location>
        <begin position="280"/>
        <end position="399"/>
    </location>
</feature>
<evidence type="ECO:0000259" key="2">
    <source>
        <dbReference type="PROSITE" id="PS50042"/>
    </source>
</evidence>
<dbReference type="PRINTS" id="PR00103">
    <property type="entry name" value="CAMPKINASE"/>
</dbReference>
<evidence type="ECO:0000313" key="3">
    <source>
        <dbReference type="EMBL" id="KAK3288293.1"/>
    </source>
</evidence>
<dbReference type="SUPFAM" id="SSF51206">
    <property type="entry name" value="cAMP-binding domain-like"/>
    <property type="match status" value="3"/>
</dbReference>
<dbReference type="PANTHER" id="PTHR23011">
    <property type="entry name" value="CYCLIC NUCLEOTIDE-BINDING DOMAIN CONTAINING PROTEIN"/>
    <property type="match status" value="1"/>
</dbReference>
<comment type="caution">
    <text evidence="3">The sequence shown here is derived from an EMBL/GenBank/DDBJ whole genome shotgun (WGS) entry which is preliminary data.</text>
</comment>
<dbReference type="PANTHER" id="PTHR23011:SF28">
    <property type="entry name" value="CYCLIC NUCLEOTIDE-BINDING DOMAIN CONTAINING PROTEIN"/>
    <property type="match status" value="1"/>
</dbReference>
<dbReference type="PROSITE" id="PS00889">
    <property type="entry name" value="CNMP_BINDING_2"/>
    <property type="match status" value="1"/>
</dbReference>
<dbReference type="AlphaFoldDB" id="A0AAE0H1R7"/>
<dbReference type="InterPro" id="IPR000595">
    <property type="entry name" value="cNMP-bd_dom"/>
</dbReference>
<name>A0AAE0H1R7_9CHLO</name>
<dbReference type="CDD" id="cd00038">
    <property type="entry name" value="CAP_ED"/>
    <property type="match status" value="3"/>
</dbReference>
<feature type="domain" description="Cyclic nucleotide-binding" evidence="2">
    <location>
        <begin position="139"/>
        <end position="230"/>
    </location>
</feature>
<dbReference type="Gene3D" id="2.60.120.10">
    <property type="entry name" value="Jelly Rolls"/>
    <property type="match status" value="3"/>
</dbReference>
<feature type="region of interest" description="Disordered" evidence="1">
    <location>
        <begin position="705"/>
        <end position="767"/>
    </location>
</feature>